<protein>
    <recommendedName>
        <fullName evidence="3">Flagellar FliJ protein</fullName>
    </recommendedName>
</protein>
<comment type="caution">
    <text evidence="2">The sequence shown here is derived from an EMBL/GenBank/DDBJ whole genome shotgun (WGS) entry which is preliminary data.</text>
</comment>
<proteinExistence type="predicted"/>
<evidence type="ECO:0008006" key="3">
    <source>
        <dbReference type="Google" id="ProtNLM"/>
    </source>
</evidence>
<evidence type="ECO:0000256" key="1">
    <source>
        <dbReference type="SAM" id="Coils"/>
    </source>
</evidence>
<evidence type="ECO:0000313" key="2">
    <source>
        <dbReference type="EMBL" id="MPM54476.1"/>
    </source>
</evidence>
<feature type="coiled-coil region" evidence="1">
    <location>
        <begin position="74"/>
        <end position="105"/>
    </location>
</feature>
<dbReference type="InterPro" id="IPR053716">
    <property type="entry name" value="Flag_assembly_chemotaxis_eff"/>
</dbReference>
<dbReference type="Gene3D" id="1.10.287.1700">
    <property type="match status" value="1"/>
</dbReference>
<reference evidence="2" key="1">
    <citation type="submission" date="2019-08" db="EMBL/GenBank/DDBJ databases">
        <authorList>
            <person name="Kucharzyk K."/>
            <person name="Murdoch R.W."/>
            <person name="Higgins S."/>
            <person name="Loffler F."/>
        </authorList>
    </citation>
    <scope>NUCLEOTIDE SEQUENCE</scope>
</reference>
<dbReference type="AlphaFoldDB" id="A0A645ANI3"/>
<gene>
    <name evidence="2" type="ORF">SDC9_101254</name>
</gene>
<organism evidence="2">
    <name type="scientific">bioreactor metagenome</name>
    <dbReference type="NCBI Taxonomy" id="1076179"/>
    <lineage>
        <taxon>unclassified sequences</taxon>
        <taxon>metagenomes</taxon>
        <taxon>ecological metagenomes</taxon>
    </lineage>
</organism>
<accession>A0A645ANI3</accession>
<name>A0A645ANI3_9ZZZZ</name>
<dbReference type="EMBL" id="VSSQ01014820">
    <property type="protein sequence ID" value="MPM54476.1"/>
    <property type="molecule type" value="Genomic_DNA"/>
</dbReference>
<sequence>MKKYNFPLEKVLEYDTHLQNKETDNLNYIKNEYRLLEIKRSYLQENYEFSKNKYQEYCADGITLQKAAVLRTFIGRQQQQLLSLEAEMIDKRKQIEQQIERLLEVTKDKMTIEKLKASSILEYDAMVRKKEEVMIEEFIANKAAIVNT</sequence>
<keyword evidence="1" id="KW-0175">Coiled coil</keyword>